<dbReference type="AlphaFoldDB" id="A0A916JUI4"/>
<feature type="domain" description="HTH tetR-type" evidence="3">
    <location>
        <begin position="17"/>
        <end position="77"/>
    </location>
</feature>
<dbReference type="EMBL" id="CAJVAP010000007">
    <property type="protein sequence ID" value="CAG7604815.1"/>
    <property type="molecule type" value="Genomic_DNA"/>
</dbReference>
<gene>
    <name evidence="4" type="ORF">LEUCIP111803_00767</name>
</gene>
<dbReference type="Pfam" id="PF00440">
    <property type="entry name" value="TetR_N"/>
    <property type="match status" value="1"/>
</dbReference>
<evidence type="ECO:0000259" key="3">
    <source>
        <dbReference type="PROSITE" id="PS50977"/>
    </source>
</evidence>
<comment type="caution">
    <text evidence="4">The sequence shown here is derived from an EMBL/GenBank/DDBJ whole genome shotgun (WGS) entry which is preliminary data.</text>
</comment>
<keyword evidence="5" id="KW-1185">Reference proteome</keyword>
<evidence type="ECO:0000313" key="4">
    <source>
        <dbReference type="EMBL" id="CAG7604815.1"/>
    </source>
</evidence>
<dbReference type="PROSITE" id="PS50977">
    <property type="entry name" value="HTH_TETR_2"/>
    <property type="match status" value="1"/>
</dbReference>
<sequence>MRGCWQWQTAVVDIRQQRTRAQLAAAIVELASVQPSSSLTVSAVAHAAGISRDTFYRHATSPSALLAAVLDAELEHLPMPAEGGAREFGDAERELLEHVAKHAEIYRNALVHGTDDHVRDILELRIHSALTAYLHAHPQILPAELAGGDEPLNTEIAIAYAVHGTVGAIEAWLRSPELDTDAAARAIVAASPSWWVQPLR</sequence>
<evidence type="ECO:0000313" key="5">
    <source>
        <dbReference type="Proteomes" id="UP000693892"/>
    </source>
</evidence>
<keyword evidence="1 2" id="KW-0238">DNA-binding</keyword>
<feature type="DNA-binding region" description="H-T-H motif" evidence="2">
    <location>
        <begin position="40"/>
        <end position="59"/>
    </location>
</feature>
<organism evidence="4 5">
    <name type="scientific">Leucobacter soli</name>
    <dbReference type="NCBI Taxonomy" id="2812850"/>
    <lineage>
        <taxon>Bacteria</taxon>
        <taxon>Bacillati</taxon>
        <taxon>Actinomycetota</taxon>
        <taxon>Actinomycetes</taxon>
        <taxon>Micrococcales</taxon>
        <taxon>Microbacteriaceae</taxon>
        <taxon>Leucobacter</taxon>
    </lineage>
</organism>
<evidence type="ECO:0000256" key="1">
    <source>
        <dbReference type="ARBA" id="ARBA00023125"/>
    </source>
</evidence>
<accession>A0A916JUI4</accession>
<name>A0A916JUI4_9MICO</name>
<evidence type="ECO:0000256" key="2">
    <source>
        <dbReference type="PROSITE-ProRule" id="PRU00335"/>
    </source>
</evidence>
<dbReference type="Proteomes" id="UP000693892">
    <property type="component" value="Unassembled WGS sequence"/>
</dbReference>
<dbReference type="GO" id="GO:0003677">
    <property type="term" value="F:DNA binding"/>
    <property type="evidence" value="ECO:0007669"/>
    <property type="project" value="UniProtKB-UniRule"/>
</dbReference>
<reference evidence="4" key="1">
    <citation type="submission" date="2021-06" db="EMBL/GenBank/DDBJ databases">
        <authorList>
            <person name="Criscuolo A."/>
        </authorList>
    </citation>
    <scope>NUCLEOTIDE SEQUENCE</scope>
    <source>
        <strain evidence="4">CIP111803</strain>
    </source>
</reference>
<dbReference type="InterPro" id="IPR001647">
    <property type="entry name" value="HTH_TetR"/>
</dbReference>
<proteinExistence type="predicted"/>
<protein>
    <recommendedName>
        <fullName evidence="3">HTH tetR-type domain-containing protein</fullName>
    </recommendedName>
</protein>